<dbReference type="PANTHER" id="PTHR21366">
    <property type="entry name" value="GLYOXALASE FAMILY PROTEIN"/>
    <property type="match status" value="1"/>
</dbReference>
<dbReference type="InterPro" id="IPR029068">
    <property type="entry name" value="Glyas_Bleomycin-R_OHBP_Dase"/>
</dbReference>
<proteinExistence type="inferred from homology"/>
<dbReference type="Proteomes" id="UP001153618">
    <property type="component" value="Unassembled WGS sequence"/>
</dbReference>
<dbReference type="AlphaFoldDB" id="A0A9W4MRH2"/>
<dbReference type="InterPro" id="IPR037523">
    <property type="entry name" value="VOC_core"/>
</dbReference>
<dbReference type="PROSITE" id="PS51819">
    <property type="entry name" value="VOC"/>
    <property type="match status" value="1"/>
</dbReference>
<dbReference type="SUPFAM" id="SSF54593">
    <property type="entry name" value="Glyoxalase/Bleomycin resistance protein/Dihydroxybiphenyl dioxygenase"/>
    <property type="match status" value="1"/>
</dbReference>
<gene>
    <name evidence="3" type="ORF">POLS_LOCUS3341</name>
</gene>
<protein>
    <recommendedName>
        <fullName evidence="2">VOC domain-containing protein</fullName>
    </recommendedName>
</protein>
<keyword evidence="4" id="KW-1185">Reference proteome</keyword>
<dbReference type="OrthoDB" id="5371818at2759"/>
<accession>A0A9W4MRH2</accession>
<reference evidence="3" key="1">
    <citation type="submission" date="2021-07" db="EMBL/GenBank/DDBJ databases">
        <authorList>
            <person name="Branca A.L. A."/>
        </authorList>
    </citation>
    <scope>NUCLEOTIDE SEQUENCE</scope>
</reference>
<evidence type="ECO:0000313" key="4">
    <source>
        <dbReference type="Proteomes" id="UP001153618"/>
    </source>
</evidence>
<sequence length="161" mass="17870">MAGKFTVKSLDHLVLTVRSIPKTVAWYTTYLGMRHEVFTSPVNQAVQRHALIFGSQKINLHQSGKEFEPKAQDVQPGSADLCFLTDENVEKVLQAFQEARVEAVERTGAVGKIRSVYVRDPDGNLIDVELCMMVNTTQDILMSAIIDIAISSHQSPCSSTY</sequence>
<dbReference type="Pfam" id="PF00903">
    <property type="entry name" value="Glyoxalase"/>
    <property type="match status" value="1"/>
</dbReference>
<comment type="similarity">
    <text evidence="1">Belongs to the glyoxalase I family.</text>
</comment>
<organism evidence="3 4">
    <name type="scientific">Penicillium olsonii</name>
    <dbReference type="NCBI Taxonomy" id="99116"/>
    <lineage>
        <taxon>Eukaryota</taxon>
        <taxon>Fungi</taxon>
        <taxon>Dikarya</taxon>
        <taxon>Ascomycota</taxon>
        <taxon>Pezizomycotina</taxon>
        <taxon>Eurotiomycetes</taxon>
        <taxon>Eurotiomycetidae</taxon>
        <taxon>Eurotiales</taxon>
        <taxon>Aspergillaceae</taxon>
        <taxon>Penicillium</taxon>
    </lineage>
</organism>
<evidence type="ECO:0000313" key="3">
    <source>
        <dbReference type="EMBL" id="CAG8053742.1"/>
    </source>
</evidence>
<evidence type="ECO:0000259" key="2">
    <source>
        <dbReference type="PROSITE" id="PS51819"/>
    </source>
</evidence>
<feature type="domain" description="VOC" evidence="2">
    <location>
        <begin position="9"/>
        <end position="131"/>
    </location>
</feature>
<dbReference type="InterPro" id="IPR004360">
    <property type="entry name" value="Glyas_Fos-R_dOase_dom"/>
</dbReference>
<dbReference type="InterPro" id="IPR050383">
    <property type="entry name" value="GlyoxalaseI/FosfomycinResist"/>
</dbReference>
<dbReference type="Gene3D" id="3.10.180.10">
    <property type="entry name" value="2,3-Dihydroxybiphenyl 1,2-Dioxygenase, domain 1"/>
    <property type="match status" value="1"/>
</dbReference>
<dbReference type="PANTHER" id="PTHR21366:SF14">
    <property type="entry name" value="GLYOXALASE DOMAIN-CONTAINING PROTEIN 5"/>
    <property type="match status" value="1"/>
</dbReference>
<evidence type="ECO:0000256" key="1">
    <source>
        <dbReference type="ARBA" id="ARBA00010363"/>
    </source>
</evidence>
<name>A0A9W4MRH2_PENOL</name>
<comment type="caution">
    <text evidence="3">The sequence shown here is derived from an EMBL/GenBank/DDBJ whole genome shotgun (WGS) entry which is preliminary data.</text>
</comment>
<dbReference type="CDD" id="cd07253">
    <property type="entry name" value="GLOD5"/>
    <property type="match status" value="1"/>
</dbReference>
<dbReference type="EMBL" id="CAJVOS010000016">
    <property type="protein sequence ID" value="CAG8053742.1"/>
    <property type="molecule type" value="Genomic_DNA"/>
</dbReference>